<evidence type="ECO:0000256" key="1">
    <source>
        <dbReference type="SAM" id="MobiDB-lite"/>
    </source>
</evidence>
<dbReference type="AlphaFoldDB" id="A0A1J1HKU0"/>
<keyword evidence="3" id="KW-1185">Reference proteome</keyword>
<organism evidence="2 3">
    <name type="scientific">Clunio marinus</name>
    <dbReference type="NCBI Taxonomy" id="568069"/>
    <lineage>
        <taxon>Eukaryota</taxon>
        <taxon>Metazoa</taxon>
        <taxon>Ecdysozoa</taxon>
        <taxon>Arthropoda</taxon>
        <taxon>Hexapoda</taxon>
        <taxon>Insecta</taxon>
        <taxon>Pterygota</taxon>
        <taxon>Neoptera</taxon>
        <taxon>Endopterygota</taxon>
        <taxon>Diptera</taxon>
        <taxon>Nematocera</taxon>
        <taxon>Chironomoidea</taxon>
        <taxon>Chironomidae</taxon>
        <taxon>Clunio</taxon>
    </lineage>
</organism>
<dbReference type="EMBL" id="CVRI01000008">
    <property type="protein sequence ID" value="CRK88547.1"/>
    <property type="molecule type" value="Genomic_DNA"/>
</dbReference>
<dbReference type="Proteomes" id="UP000183832">
    <property type="component" value="Unassembled WGS sequence"/>
</dbReference>
<evidence type="ECO:0000313" key="3">
    <source>
        <dbReference type="Proteomes" id="UP000183832"/>
    </source>
</evidence>
<name>A0A1J1HKU0_9DIPT</name>
<feature type="region of interest" description="Disordered" evidence="1">
    <location>
        <begin position="1"/>
        <end position="20"/>
    </location>
</feature>
<reference evidence="2 3" key="1">
    <citation type="submission" date="2015-04" db="EMBL/GenBank/DDBJ databases">
        <authorList>
            <person name="Syromyatnikov M.Y."/>
            <person name="Popov V.N."/>
        </authorList>
    </citation>
    <scope>NUCLEOTIDE SEQUENCE [LARGE SCALE GENOMIC DNA]</scope>
</reference>
<sequence>MIKLGKTTGMRHGAPKRKRKTTESLLIIRLCTSSINMKIKATEKSVHLTLKAFDPLSEALINETLNTLFF</sequence>
<proteinExistence type="predicted"/>
<gene>
    <name evidence="2" type="ORF">CLUMA_CG002336</name>
</gene>
<protein>
    <submittedName>
        <fullName evidence="2">CLUMA_CG002336, isoform A</fullName>
    </submittedName>
</protein>
<accession>A0A1J1HKU0</accession>
<evidence type="ECO:0000313" key="2">
    <source>
        <dbReference type="EMBL" id="CRK88547.1"/>
    </source>
</evidence>